<dbReference type="RefSeq" id="WP_003603625.1">
    <property type="nucleotide sequence ID" value="NZ_BJVP01000006.1"/>
</dbReference>
<protein>
    <recommendedName>
        <fullName evidence="4">HicB family protein</fullName>
    </recommendedName>
</protein>
<dbReference type="EMBL" id="LT962688">
    <property type="protein sequence ID" value="SOR26618.1"/>
    <property type="molecule type" value="Genomic_DNA"/>
</dbReference>
<evidence type="ECO:0008006" key="4">
    <source>
        <dbReference type="Google" id="ProtNLM"/>
    </source>
</evidence>
<reference evidence="2" key="3">
    <citation type="journal article" date="2022" name="Biotechnol. Bioprocess Eng.">
        <title>Pan-genome Analysis Reveals Comparative Genomic Features of Central Metabolic Pathways in Methylorubrum extorquens.</title>
        <authorList>
            <person name="Lee G.M."/>
            <person name="Scott-Nevros Z.K."/>
            <person name="Lee S.-M."/>
            <person name="Kim D."/>
        </authorList>
    </citation>
    <scope>NUCLEOTIDE SEQUENCE</scope>
    <source>
        <strain evidence="2">ATCC 55366</strain>
    </source>
</reference>
<organism evidence="1 3">
    <name type="scientific">Methylorubrum extorquens</name>
    <name type="common">Methylobacterium dichloromethanicum</name>
    <name type="synonym">Methylobacterium extorquens</name>
    <dbReference type="NCBI Taxonomy" id="408"/>
    <lineage>
        <taxon>Bacteria</taxon>
        <taxon>Pseudomonadati</taxon>
        <taxon>Pseudomonadota</taxon>
        <taxon>Alphaproteobacteria</taxon>
        <taxon>Hyphomicrobiales</taxon>
        <taxon>Methylobacteriaceae</taxon>
        <taxon>Methylorubrum</taxon>
    </lineage>
</organism>
<dbReference type="AlphaFoldDB" id="A0A1P8QL85"/>
<gene>
    <name evidence="2" type="ORF">KEC54_01340</name>
    <name evidence="1" type="ORF">TK0001_0016</name>
</gene>
<evidence type="ECO:0000313" key="2">
    <source>
        <dbReference type="EMBL" id="WHQ70333.1"/>
    </source>
</evidence>
<dbReference type="EMBL" id="CP073633">
    <property type="protein sequence ID" value="WHQ70333.1"/>
    <property type="molecule type" value="Genomic_DNA"/>
</dbReference>
<proteinExistence type="predicted"/>
<accession>A0A1P8QL85</accession>
<dbReference type="OMA" id="AMEPHSF"/>
<reference evidence="3" key="1">
    <citation type="submission" date="2017-10" db="EMBL/GenBank/DDBJ databases">
        <authorList>
            <person name="Regsiter A."/>
            <person name="William W."/>
        </authorList>
    </citation>
    <scope>NUCLEOTIDE SEQUENCE [LARGE SCALE GENOMIC DNA]</scope>
</reference>
<evidence type="ECO:0000313" key="3">
    <source>
        <dbReference type="Proteomes" id="UP000233769"/>
    </source>
</evidence>
<evidence type="ECO:0000313" key="1">
    <source>
        <dbReference type="EMBL" id="SOR26618.1"/>
    </source>
</evidence>
<dbReference type="GeneID" id="72987573"/>
<dbReference type="Proteomes" id="UP000233769">
    <property type="component" value="Chromosome tk0001"/>
</dbReference>
<dbReference type="Proteomes" id="UP001223720">
    <property type="component" value="Chromosome"/>
</dbReference>
<sequence length="75" mass="8500">MEPHSFEQDGTEYEVRFERTPEGWIAHIRPEGWTEAHVVAFPEGVGFDRDDVRGSLIAGCEAAVARLPRRAPTRH</sequence>
<reference evidence="1" key="2">
    <citation type="submission" date="2017-10" db="EMBL/GenBank/DDBJ databases">
        <authorList>
            <person name="Banno H."/>
            <person name="Chua N.-H."/>
        </authorList>
    </citation>
    <scope>NUCLEOTIDE SEQUENCE [LARGE SCALE GENOMIC DNA]</scope>
    <source>
        <strain evidence="1">TK 0001</strain>
    </source>
</reference>
<name>A0A1P8QL85_METEX</name>